<organism evidence="14 15">
    <name type="scientific">Halorutilus salinus</name>
    <dbReference type="NCBI Taxonomy" id="2487751"/>
    <lineage>
        <taxon>Archaea</taxon>
        <taxon>Methanobacteriati</taxon>
        <taxon>Methanobacteriota</taxon>
        <taxon>Stenosarchaea group</taxon>
        <taxon>Halobacteria</taxon>
        <taxon>Halorutilales</taxon>
        <taxon>Halorutilaceae</taxon>
        <taxon>Halorutilus</taxon>
    </lineage>
</organism>
<dbReference type="Gene3D" id="3.30.200.20">
    <property type="entry name" value="Phosphorylase Kinase, domain 1"/>
    <property type="match status" value="1"/>
</dbReference>
<dbReference type="InterPro" id="IPR018935">
    <property type="entry name" value="RIO_kinase_CS"/>
</dbReference>
<feature type="domain" description="Protein kinase" evidence="13">
    <location>
        <begin position="77"/>
        <end position="276"/>
    </location>
</feature>
<keyword evidence="3" id="KW-0723">Serine/threonine-protein kinase</keyword>
<dbReference type="PROSITE" id="PS50011">
    <property type="entry name" value="PROTEIN_KINASE_DOM"/>
    <property type="match status" value="1"/>
</dbReference>
<dbReference type="EC" id="2.7.11.1" evidence="2"/>
<dbReference type="SUPFAM" id="SSF56112">
    <property type="entry name" value="Protein kinase-like (PK-like)"/>
    <property type="match status" value="1"/>
</dbReference>
<keyword evidence="7 14" id="KW-0418">Kinase</keyword>
<evidence type="ECO:0000259" key="13">
    <source>
        <dbReference type="PROSITE" id="PS50011"/>
    </source>
</evidence>
<comment type="similarity">
    <text evidence="1">Belongs to the protein kinase superfamily. RIO-type Ser/Thr kinase family.</text>
</comment>
<dbReference type="PROSITE" id="PS00109">
    <property type="entry name" value="PROTEIN_KINASE_TYR"/>
    <property type="match status" value="1"/>
</dbReference>
<keyword evidence="4" id="KW-0808">Transferase</keyword>
<keyword evidence="6" id="KW-0547">Nucleotide-binding</keyword>
<protein>
    <recommendedName>
        <fullName evidence="2">non-specific serine/threonine protein kinase</fullName>
        <ecNumber evidence="2">2.7.11.1</ecNumber>
    </recommendedName>
</protein>
<dbReference type="RefSeq" id="WP_266086762.1">
    <property type="nucleotide sequence ID" value="NZ_RKLV01000005.1"/>
</dbReference>
<proteinExistence type="inferred from homology"/>
<evidence type="ECO:0000313" key="14">
    <source>
        <dbReference type="EMBL" id="MCX2818922.1"/>
    </source>
</evidence>
<dbReference type="GO" id="GO:0046872">
    <property type="term" value="F:metal ion binding"/>
    <property type="evidence" value="ECO:0007669"/>
    <property type="project" value="UniProtKB-KW"/>
</dbReference>
<evidence type="ECO:0000256" key="1">
    <source>
        <dbReference type="ARBA" id="ARBA00009196"/>
    </source>
</evidence>
<dbReference type="PANTHER" id="PTHR45723">
    <property type="entry name" value="SERINE/THREONINE-PROTEIN KINASE RIO1"/>
    <property type="match status" value="1"/>
</dbReference>
<dbReference type="InterPro" id="IPR000719">
    <property type="entry name" value="Prot_kinase_dom"/>
</dbReference>
<dbReference type="InterPro" id="IPR018934">
    <property type="entry name" value="RIO_dom"/>
</dbReference>
<reference evidence="14" key="1">
    <citation type="submission" date="2022-09" db="EMBL/GenBank/DDBJ databases">
        <title>Haloadaptaus new haloarchaeum isolated from saline soil.</title>
        <authorList>
            <person name="Duran-Viseras A."/>
            <person name="Sanchez-Porro C."/>
            <person name="Ventosa A."/>
        </authorList>
    </citation>
    <scope>NUCLEOTIDE SEQUENCE</scope>
    <source>
        <strain evidence="14">F3-133</strain>
    </source>
</reference>
<dbReference type="CDD" id="cd05145">
    <property type="entry name" value="RIO1_like"/>
    <property type="match status" value="1"/>
</dbReference>
<evidence type="ECO:0000256" key="4">
    <source>
        <dbReference type="ARBA" id="ARBA00022679"/>
    </source>
</evidence>
<evidence type="ECO:0000256" key="2">
    <source>
        <dbReference type="ARBA" id="ARBA00012513"/>
    </source>
</evidence>
<evidence type="ECO:0000313" key="15">
    <source>
        <dbReference type="Proteomes" id="UP001149411"/>
    </source>
</evidence>
<keyword evidence="5" id="KW-0479">Metal-binding</keyword>
<dbReference type="InterPro" id="IPR000687">
    <property type="entry name" value="RIO_kinase"/>
</dbReference>
<dbReference type="AlphaFoldDB" id="A0A9Q4C307"/>
<sequence>MEDEHEPTDAERTHDEELAGEIDEDETVERERAVDDAELREFEERIKDSDAYDVEAEVFDEPTLRALYKLVSDGHVRAVGGVVSSGKEANVVEADGADGEVALKIYRVAASSFDDMRKYLEGDPRFEGARSKKELVVEWVRREYSNLHRASEAGVNVPEPVAHERNILVSEFVGEDGVRAPQIREVEIENPETCYEVVVGYASRLHDAGIVHGDLSEYNLLVHDGEVVVIDMGQSVDVKHPRADDLLENDCKNVARFFSSLGVGTSRDEVLKRVTG</sequence>
<evidence type="ECO:0000256" key="9">
    <source>
        <dbReference type="ARBA" id="ARBA00022842"/>
    </source>
</evidence>
<comment type="caution">
    <text evidence="14">The sequence shown here is derived from an EMBL/GenBank/DDBJ whole genome shotgun (WGS) entry which is preliminary data.</text>
</comment>
<dbReference type="GO" id="GO:0004674">
    <property type="term" value="F:protein serine/threonine kinase activity"/>
    <property type="evidence" value="ECO:0007669"/>
    <property type="project" value="UniProtKB-KW"/>
</dbReference>
<evidence type="ECO:0000256" key="7">
    <source>
        <dbReference type="ARBA" id="ARBA00022777"/>
    </source>
</evidence>
<comment type="catalytic activity">
    <reaction evidence="10">
        <text>L-threonyl-[protein] + ATP = O-phospho-L-threonyl-[protein] + ADP + H(+)</text>
        <dbReference type="Rhea" id="RHEA:46608"/>
        <dbReference type="Rhea" id="RHEA-COMP:11060"/>
        <dbReference type="Rhea" id="RHEA-COMP:11605"/>
        <dbReference type="ChEBI" id="CHEBI:15378"/>
        <dbReference type="ChEBI" id="CHEBI:30013"/>
        <dbReference type="ChEBI" id="CHEBI:30616"/>
        <dbReference type="ChEBI" id="CHEBI:61977"/>
        <dbReference type="ChEBI" id="CHEBI:456216"/>
        <dbReference type="EC" id="2.7.11.1"/>
    </reaction>
</comment>
<evidence type="ECO:0000256" key="8">
    <source>
        <dbReference type="ARBA" id="ARBA00022840"/>
    </source>
</evidence>
<dbReference type="InterPro" id="IPR011009">
    <property type="entry name" value="Kinase-like_dom_sf"/>
</dbReference>
<dbReference type="PROSITE" id="PS01245">
    <property type="entry name" value="RIO1"/>
    <property type="match status" value="1"/>
</dbReference>
<dbReference type="InterPro" id="IPR008266">
    <property type="entry name" value="Tyr_kinase_AS"/>
</dbReference>
<evidence type="ECO:0000256" key="12">
    <source>
        <dbReference type="SAM" id="MobiDB-lite"/>
    </source>
</evidence>
<evidence type="ECO:0000256" key="11">
    <source>
        <dbReference type="ARBA" id="ARBA00048679"/>
    </source>
</evidence>
<evidence type="ECO:0000256" key="3">
    <source>
        <dbReference type="ARBA" id="ARBA00022527"/>
    </source>
</evidence>
<dbReference type="SMART" id="SM00090">
    <property type="entry name" value="RIO"/>
    <property type="match status" value="1"/>
</dbReference>
<feature type="compositionally biased region" description="Basic and acidic residues" evidence="12">
    <location>
        <begin position="7"/>
        <end position="17"/>
    </location>
</feature>
<dbReference type="Proteomes" id="UP001149411">
    <property type="component" value="Unassembled WGS sequence"/>
</dbReference>
<feature type="compositionally biased region" description="Acidic residues" evidence="12">
    <location>
        <begin position="18"/>
        <end position="28"/>
    </location>
</feature>
<evidence type="ECO:0000256" key="5">
    <source>
        <dbReference type="ARBA" id="ARBA00022723"/>
    </source>
</evidence>
<keyword evidence="8" id="KW-0067">ATP-binding</keyword>
<dbReference type="EMBL" id="RKLV01000005">
    <property type="protein sequence ID" value="MCX2818922.1"/>
    <property type="molecule type" value="Genomic_DNA"/>
</dbReference>
<gene>
    <name evidence="14" type="ORF">EGH25_06110</name>
</gene>
<dbReference type="Pfam" id="PF01163">
    <property type="entry name" value="RIO1"/>
    <property type="match status" value="1"/>
</dbReference>
<keyword evidence="9" id="KW-0460">Magnesium</keyword>
<accession>A0A9Q4C307</accession>
<name>A0A9Q4C307_9EURY</name>
<comment type="catalytic activity">
    <reaction evidence="11">
        <text>L-seryl-[protein] + ATP = O-phospho-L-seryl-[protein] + ADP + H(+)</text>
        <dbReference type="Rhea" id="RHEA:17989"/>
        <dbReference type="Rhea" id="RHEA-COMP:9863"/>
        <dbReference type="Rhea" id="RHEA-COMP:11604"/>
        <dbReference type="ChEBI" id="CHEBI:15378"/>
        <dbReference type="ChEBI" id="CHEBI:29999"/>
        <dbReference type="ChEBI" id="CHEBI:30616"/>
        <dbReference type="ChEBI" id="CHEBI:83421"/>
        <dbReference type="ChEBI" id="CHEBI:456216"/>
        <dbReference type="EC" id="2.7.11.1"/>
    </reaction>
</comment>
<keyword evidence="15" id="KW-1185">Reference proteome</keyword>
<evidence type="ECO:0000256" key="6">
    <source>
        <dbReference type="ARBA" id="ARBA00022741"/>
    </source>
</evidence>
<evidence type="ECO:0000256" key="10">
    <source>
        <dbReference type="ARBA" id="ARBA00047899"/>
    </source>
</evidence>
<feature type="region of interest" description="Disordered" evidence="12">
    <location>
        <begin position="1"/>
        <end position="36"/>
    </location>
</feature>
<dbReference type="GO" id="GO:0005524">
    <property type="term" value="F:ATP binding"/>
    <property type="evidence" value="ECO:0007669"/>
    <property type="project" value="UniProtKB-KW"/>
</dbReference>
<dbReference type="InterPro" id="IPR051272">
    <property type="entry name" value="RIO-type_Ser/Thr_kinase"/>
</dbReference>
<dbReference type="Gene3D" id="1.10.510.10">
    <property type="entry name" value="Transferase(Phosphotransferase) domain 1"/>
    <property type="match status" value="1"/>
</dbReference>